<evidence type="ECO:0000313" key="1">
    <source>
        <dbReference type="EMBL" id="MFC7346300.1"/>
    </source>
</evidence>
<organism evidence="1 2">
    <name type="scientific">Chryseobacterium zhengzhouense</name>
    <dbReference type="NCBI Taxonomy" id="1636086"/>
    <lineage>
        <taxon>Bacteria</taxon>
        <taxon>Pseudomonadati</taxon>
        <taxon>Bacteroidota</taxon>
        <taxon>Flavobacteriia</taxon>
        <taxon>Flavobacteriales</taxon>
        <taxon>Weeksellaceae</taxon>
        <taxon>Chryseobacterium group</taxon>
        <taxon>Chryseobacterium</taxon>
    </lineage>
</organism>
<gene>
    <name evidence="1" type="ORF">ACFQO9_06135</name>
</gene>
<accession>A0ABW2LXA0</accession>
<comment type="caution">
    <text evidence="1">The sequence shown here is derived from an EMBL/GenBank/DDBJ whole genome shotgun (WGS) entry which is preliminary data.</text>
</comment>
<proteinExistence type="predicted"/>
<evidence type="ECO:0000313" key="2">
    <source>
        <dbReference type="Proteomes" id="UP001596550"/>
    </source>
</evidence>
<keyword evidence="2" id="KW-1185">Reference proteome</keyword>
<protein>
    <submittedName>
        <fullName evidence="1">Uncharacterized protein</fullName>
    </submittedName>
</protein>
<reference evidence="2" key="1">
    <citation type="journal article" date="2019" name="Int. J. Syst. Evol. Microbiol.">
        <title>The Global Catalogue of Microorganisms (GCM) 10K type strain sequencing project: providing services to taxonomists for standard genome sequencing and annotation.</title>
        <authorList>
            <consortium name="The Broad Institute Genomics Platform"/>
            <consortium name="The Broad Institute Genome Sequencing Center for Infectious Disease"/>
            <person name="Wu L."/>
            <person name="Ma J."/>
        </authorList>
    </citation>
    <scope>NUCLEOTIDE SEQUENCE [LARGE SCALE GENOMIC DNA]</scope>
    <source>
        <strain evidence="2">CCUG 54781</strain>
    </source>
</reference>
<dbReference type="Proteomes" id="UP001596550">
    <property type="component" value="Unassembled WGS sequence"/>
</dbReference>
<name>A0ABW2LXA0_9FLAO</name>
<dbReference type="EMBL" id="JBHTCR010000002">
    <property type="protein sequence ID" value="MFC7346300.1"/>
    <property type="molecule type" value="Genomic_DNA"/>
</dbReference>
<dbReference type="RefSeq" id="WP_378175362.1">
    <property type="nucleotide sequence ID" value="NZ_JBHTCR010000002.1"/>
</dbReference>
<sequence length="80" mass="8887">MNEVLKTASKAGTGKVGFPEYCGVVKDFSLVIKNKADLSKHIKRNDKDVIANDAKSVKDFKVNLKMVVSSKKIFFIKIIV</sequence>